<sequence length="144" mass="15438">MTDVTDTAAFGALTVVVALLLSAGCAVYVVVMWRRQRAYANGVRGTAVVIGIEATPWAVRHNHFARATETVTVATHQCPHGVRQERIPPGQYVVGQTVEVVQPEGRPDLVRLDRADVVGMPRLVWGFAAMAVLAPVIALRGLAS</sequence>
<evidence type="ECO:0008006" key="4">
    <source>
        <dbReference type="Google" id="ProtNLM"/>
    </source>
</evidence>
<evidence type="ECO:0000313" key="2">
    <source>
        <dbReference type="EMBL" id="GAA4725410.1"/>
    </source>
</evidence>
<reference evidence="3" key="1">
    <citation type="journal article" date="2019" name="Int. J. Syst. Evol. Microbiol.">
        <title>The Global Catalogue of Microorganisms (GCM) 10K type strain sequencing project: providing services to taxonomists for standard genome sequencing and annotation.</title>
        <authorList>
            <consortium name="The Broad Institute Genomics Platform"/>
            <consortium name="The Broad Institute Genome Sequencing Center for Infectious Disease"/>
            <person name="Wu L."/>
            <person name="Ma J."/>
        </authorList>
    </citation>
    <scope>NUCLEOTIDE SEQUENCE [LARGE SCALE GENOMIC DNA]</scope>
    <source>
        <strain evidence="3">JCM 18063</strain>
    </source>
</reference>
<gene>
    <name evidence="2" type="ORF">GCM10023216_14700</name>
</gene>
<proteinExistence type="predicted"/>
<feature type="transmembrane region" description="Helical" evidence="1">
    <location>
        <begin position="123"/>
        <end position="143"/>
    </location>
</feature>
<feature type="transmembrane region" description="Helical" evidence="1">
    <location>
        <begin position="12"/>
        <end position="31"/>
    </location>
</feature>
<keyword evidence="1" id="KW-1133">Transmembrane helix</keyword>
<dbReference type="Proteomes" id="UP001500956">
    <property type="component" value="Unassembled WGS sequence"/>
</dbReference>
<keyword evidence="1" id="KW-0812">Transmembrane</keyword>
<dbReference type="RefSeq" id="WP_172153448.1">
    <property type="nucleotide sequence ID" value="NZ_BAABID010000007.1"/>
</dbReference>
<keyword evidence="3" id="KW-1185">Reference proteome</keyword>
<evidence type="ECO:0000313" key="3">
    <source>
        <dbReference type="Proteomes" id="UP001500956"/>
    </source>
</evidence>
<protein>
    <recommendedName>
        <fullName evidence="4">DUF3592 domain-containing protein</fullName>
    </recommendedName>
</protein>
<keyword evidence="1" id="KW-0472">Membrane</keyword>
<evidence type="ECO:0000256" key="1">
    <source>
        <dbReference type="SAM" id="Phobius"/>
    </source>
</evidence>
<name>A0ABP8YCI8_9MICO</name>
<accession>A0ABP8YCI8</accession>
<organism evidence="2 3">
    <name type="scientific">Isoptericola chiayiensis</name>
    <dbReference type="NCBI Taxonomy" id="579446"/>
    <lineage>
        <taxon>Bacteria</taxon>
        <taxon>Bacillati</taxon>
        <taxon>Actinomycetota</taxon>
        <taxon>Actinomycetes</taxon>
        <taxon>Micrococcales</taxon>
        <taxon>Promicromonosporaceae</taxon>
        <taxon>Isoptericola</taxon>
    </lineage>
</organism>
<comment type="caution">
    <text evidence="2">The sequence shown here is derived from an EMBL/GenBank/DDBJ whole genome shotgun (WGS) entry which is preliminary data.</text>
</comment>
<dbReference type="EMBL" id="BAABID010000007">
    <property type="protein sequence ID" value="GAA4725410.1"/>
    <property type="molecule type" value="Genomic_DNA"/>
</dbReference>